<dbReference type="Ensembl" id="ENSCAFT00020016639.1">
    <property type="protein sequence ID" value="ENSCAFP00020014314.1"/>
    <property type="gene ID" value="ENSCAFG00020011570.1"/>
</dbReference>
<keyword evidence="1" id="KW-0472">Membrane</keyword>
<reference evidence="2" key="1">
    <citation type="submission" date="2025-08" db="UniProtKB">
        <authorList>
            <consortium name="Ensembl"/>
        </authorList>
    </citation>
    <scope>IDENTIFICATION</scope>
</reference>
<accession>A0A8C0KFN1</accession>
<evidence type="ECO:0000313" key="2">
    <source>
        <dbReference type="Ensembl" id="ENSCAFP00020014314.1"/>
    </source>
</evidence>
<keyword evidence="3" id="KW-1185">Reference proteome</keyword>
<evidence type="ECO:0000256" key="1">
    <source>
        <dbReference type="SAM" id="Phobius"/>
    </source>
</evidence>
<organism evidence="2 3">
    <name type="scientific">Canis lupus dingo</name>
    <name type="common">dingo</name>
    <dbReference type="NCBI Taxonomy" id="286419"/>
    <lineage>
        <taxon>Eukaryota</taxon>
        <taxon>Metazoa</taxon>
        <taxon>Chordata</taxon>
        <taxon>Craniata</taxon>
        <taxon>Vertebrata</taxon>
        <taxon>Euteleostomi</taxon>
        <taxon>Mammalia</taxon>
        <taxon>Eutheria</taxon>
        <taxon>Laurasiatheria</taxon>
        <taxon>Carnivora</taxon>
        <taxon>Caniformia</taxon>
        <taxon>Canidae</taxon>
        <taxon>Canis</taxon>
    </lineage>
</organism>
<proteinExistence type="predicted"/>
<protein>
    <submittedName>
        <fullName evidence="2">Uncharacterized protein</fullName>
    </submittedName>
</protein>
<dbReference type="Proteomes" id="UP000694391">
    <property type="component" value="Unplaced"/>
</dbReference>
<evidence type="ECO:0000313" key="3">
    <source>
        <dbReference type="Proteomes" id="UP000694391"/>
    </source>
</evidence>
<keyword evidence="1" id="KW-0812">Transmembrane</keyword>
<keyword evidence="1" id="KW-1133">Transmembrane helix</keyword>
<name>A0A8C0KFN1_CANLU</name>
<sequence>MKTGHFVMVTMLLAAMILMDIFQVILLSDSTKLLKKEERPKRVVTRVSKSGSLYELVSRCFNVIDPPSACHPIRFLSSIMCGRVASSFQGAVKSF</sequence>
<dbReference type="AlphaFoldDB" id="A0A8C0KFN1"/>
<feature type="transmembrane region" description="Helical" evidence="1">
    <location>
        <begin position="6"/>
        <end position="27"/>
    </location>
</feature>
<reference evidence="2" key="2">
    <citation type="submission" date="2025-09" db="UniProtKB">
        <authorList>
            <consortium name="Ensembl"/>
        </authorList>
    </citation>
    <scope>IDENTIFICATION</scope>
</reference>